<reference evidence="1 2" key="1">
    <citation type="submission" date="2018-06" db="EMBL/GenBank/DDBJ databases">
        <title>Genomic Encyclopedia of Archaeal and Bacterial Type Strains, Phase II (KMG-II): from individual species to whole genera.</title>
        <authorList>
            <person name="Goeker M."/>
        </authorList>
    </citation>
    <scope>NUCLEOTIDE SEQUENCE [LARGE SCALE GENOMIC DNA]</scope>
    <source>
        <strain evidence="1 2">DSM 21851</strain>
    </source>
</reference>
<comment type="caution">
    <text evidence="1">The sequence shown here is derived from an EMBL/GenBank/DDBJ whole genome shotgun (WGS) entry which is preliminary data.</text>
</comment>
<gene>
    <name evidence="1" type="ORF">LX87_04524</name>
</gene>
<proteinExistence type="predicted"/>
<name>A0A327WQ98_LARAB</name>
<dbReference type="Proteomes" id="UP000248790">
    <property type="component" value="Unassembled WGS sequence"/>
</dbReference>
<keyword evidence="2" id="KW-1185">Reference proteome</keyword>
<protein>
    <submittedName>
        <fullName evidence="1">Uncharacterized protein</fullName>
    </submittedName>
</protein>
<dbReference type="RefSeq" id="WP_111630555.1">
    <property type="nucleotide sequence ID" value="NZ_QLMC01000006.1"/>
</dbReference>
<evidence type="ECO:0000313" key="2">
    <source>
        <dbReference type="Proteomes" id="UP000248790"/>
    </source>
</evidence>
<dbReference type="EMBL" id="QLMC01000006">
    <property type="protein sequence ID" value="RAJ93012.1"/>
    <property type="molecule type" value="Genomic_DNA"/>
</dbReference>
<dbReference type="AlphaFoldDB" id="A0A327WQ98"/>
<evidence type="ECO:0000313" key="1">
    <source>
        <dbReference type="EMBL" id="RAJ93012.1"/>
    </source>
</evidence>
<sequence length="269" mass="30163">MKKGKSFDNLLTDLHSEPLPDAALPALSLQSEGVSELSSISAAEAHQLAQYERIIEEGLTTFLSVGNALMAIRQEKLYRATHRTFEAYCRERFGLKRQRAYELIGAAEVVNSLAESDSGTIMSEISDKSVHYVLPERESHASVLADLSPAERRTVWQQVIEKADVLEKPITASLIKETKKQLARPSAVPSRKKSKEVQKTEMIRRIRKAAADQDAPDVRVEIQGSWLLRHGLAEIWSTLRGRPDWVITETFTDSVTWLEARQLGLLSSK</sequence>
<organism evidence="1 2">
    <name type="scientific">Larkinella arboricola</name>
    <dbReference type="NCBI Taxonomy" id="643671"/>
    <lineage>
        <taxon>Bacteria</taxon>
        <taxon>Pseudomonadati</taxon>
        <taxon>Bacteroidota</taxon>
        <taxon>Cytophagia</taxon>
        <taxon>Cytophagales</taxon>
        <taxon>Spirosomataceae</taxon>
        <taxon>Larkinella</taxon>
    </lineage>
</organism>
<accession>A0A327WQ98</accession>
<dbReference type="OrthoDB" id="922449at2"/>